<dbReference type="Pfam" id="PF12770">
    <property type="entry name" value="CHAT"/>
    <property type="match status" value="1"/>
</dbReference>
<evidence type="ECO:0000313" key="3">
    <source>
        <dbReference type="Proteomes" id="UP001589610"/>
    </source>
</evidence>
<evidence type="ECO:0000313" key="2">
    <source>
        <dbReference type="EMBL" id="MFB9682333.1"/>
    </source>
</evidence>
<feature type="domain" description="CHAT" evidence="1">
    <location>
        <begin position="869"/>
        <end position="1132"/>
    </location>
</feature>
<dbReference type="InterPro" id="IPR011990">
    <property type="entry name" value="TPR-like_helical_dom_sf"/>
</dbReference>
<sequence>MPIDDLTARARSLVDDYRRTRDRAPILDAEADRDAAALWRTVWAVDPGTASPWLRARLVAAQTALGWLHYWRYRESAPDQGHTDLARALLCFEPVSDDFSVVPAELNPMIGRFTEPDEQADTAQVLLRASSAGRDPALLDAGILLMTPASRAAPKGSPARGHRFSLLCLALRRRHERDGSAADLDQAISAGREAVAHDAEEAPSRLAFAYWRRYRLRADPADLDEVITLFTRVRERTGPRATVLSDLGTAYRQRYEHTRERADLEQAVTLIEQAARLPEGRASRAVQADLGTALLYRYERFGARSDLWRAAELVEAVLAAVPPHDPQRADHLAKAASVLLKRYERSRSPADVDRAVDLNEQALEALPDEDARRPAILGGLAVALHQRYRGSGAETDLTRAATLGGWALAATRVGHPDRARASMDLAAIHLTRHLRTGVLAEMARAIELGEQVLASTPACPPAWLAMLGSAYRQRYPVTGDVTDLAQAIDLGERSLAATDSDDFALAGRRVQLAAAYWLRHGRDGGGRDLDRAIDLGERAVAGTPDDHVDLPGWMSSLAAAHLARYRLGQAAADMEAAVDLGERALALLPAGHPSASSLTAGLCAAYLERVTTGGEAPDRGRLRELARIVTDAPAAAPGERVAAHHAVGALAHAAGQDRLAVTMLDTAVALLPSVAPREAGWADQQHRLGASFGLVGTGVAAHCAIGDPAGAVEIAELGRGVLLASQANTRVDLVELRSRDPRLADRFRWVCERLNTPDFPADERRRWWADYDGLLADIRALPDMGRFLAAPRLAGLRSATSGGCVILVSAGVGHGDAVIVRSDLDPVAIRLPELRLADVEAKVATLLRAVRGRGSITGMLLGRQAISGLLSWLWVAVVEPVLDALGPRGATPHRVWWLPIGSLGLLPLHAAGLPGKPGALDAMVSSFVPTLRTLKEARDRRPGERRHDLTIALRHTPGFDELPGIVAEAAMLGGPALIDDQATADRVLAALKQATWAHFACHAVADPASQAESGLLLHDRTLRLPEIGGLRLADAELAYLSACSTADHGVRYADEVLHLASAFQLAGFRHVVASLWPLHDEVAAEAARSFYRELPGSPVADSAAAVLNGVTLGLRDASPDCPDLWAPLVHSGP</sequence>
<gene>
    <name evidence="2" type="ORF">ACFFRH_43290</name>
</gene>
<reference evidence="2 3" key="1">
    <citation type="submission" date="2024-09" db="EMBL/GenBank/DDBJ databases">
        <authorList>
            <person name="Sun Q."/>
            <person name="Mori K."/>
        </authorList>
    </citation>
    <scope>NUCLEOTIDE SEQUENCE [LARGE SCALE GENOMIC DNA]</scope>
    <source>
        <strain evidence="2 3">JCM 3028</strain>
    </source>
</reference>
<organism evidence="2 3">
    <name type="scientific">Streptosporangium vulgare</name>
    <dbReference type="NCBI Taxonomy" id="46190"/>
    <lineage>
        <taxon>Bacteria</taxon>
        <taxon>Bacillati</taxon>
        <taxon>Actinomycetota</taxon>
        <taxon>Actinomycetes</taxon>
        <taxon>Streptosporangiales</taxon>
        <taxon>Streptosporangiaceae</taxon>
        <taxon>Streptosporangium</taxon>
    </lineage>
</organism>
<keyword evidence="3" id="KW-1185">Reference proteome</keyword>
<dbReference type="SUPFAM" id="SSF48452">
    <property type="entry name" value="TPR-like"/>
    <property type="match status" value="1"/>
</dbReference>
<dbReference type="Gene3D" id="1.25.40.10">
    <property type="entry name" value="Tetratricopeptide repeat domain"/>
    <property type="match status" value="3"/>
</dbReference>
<dbReference type="Proteomes" id="UP001589610">
    <property type="component" value="Unassembled WGS sequence"/>
</dbReference>
<protein>
    <submittedName>
        <fullName evidence="2">CHAT domain-containing protein</fullName>
    </submittedName>
</protein>
<proteinExistence type="predicted"/>
<dbReference type="RefSeq" id="WP_386163964.1">
    <property type="nucleotide sequence ID" value="NZ_JBHMBS010000056.1"/>
</dbReference>
<name>A0ABV5TT66_9ACTN</name>
<dbReference type="EMBL" id="JBHMBS010000056">
    <property type="protein sequence ID" value="MFB9682333.1"/>
    <property type="molecule type" value="Genomic_DNA"/>
</dbReference>
<dbReference type="InterPro" id="IPR024983">
    <property type="entry name" value="CHAT_dom"/>
</dbReference>
<dbReference type="Pfam" id="PF13374">
    <property type="entry name" value="TPR_10"/>
    <property type="match status" value="1"/>
</dbReference>
<evidence type="ECO:0000259" key="1">
    <source>
        <dbReference type="Pfam" id="PF12770"/>
    </source>
</evidence>
<comment type="caution">
    <text evidence="2">The sequence shown here is derived from an EMBL/GenBank/DDBJ whole genome shotgun (WGS) entry which is preliminary data.</text>
</comment>
<accession>A0ABV5TT66</accession>